<dbReference type="Proteomes" id="UP000078541">
    <property type="component" value="Unassembled WGS sequence"/>
</dbReference>
<accession>A0A195EYQ0</accession>
<evidence type="ECO:0000313" key="2">
    <source>
        <dbReference type="EMBL" id="KYN33420.1"/>
    </source>
</evidence>
<organism evidence="2 3">
    <name type="scientific">Trachymyrmex septentrionalis</name>
    <dbReference type="NCBI Taxonomy" id="34720"/>
    <lineage>
        <taxon>Eukaryota</taxon>
        <taxon>Metazoa</taxon>
        <taxon>Ecdysozoa</taxon>
        <taxon>Arthropoda</taxon>
        <taxon>Hexapoda</taxon>
        <taxon>Insecta</taxon>
        <taxon>Pterygota</taxon>
        <taxon>Neoptera</taxon>
        <taxon>Endopterygota</taxon>
        <taxon>Hymenoptera</taxon>
        <taxon>Apocrita</taxon>
        <taxon>Aculeata</taxon>
        <taxon>Formicoidea</taxon>
        <taxon>Formicidae</taxon>
        <taxon>Myrmicinae</taxon>
        <taxon>Trachymyrmex</taxon>
    </lineage>
</organism>
<gene>
    <name evidence="2" type="ORF">ALC56_12132</name>
</gene>
<feature type="compositionally biased region" description="Basic and acidic residues" evidence="1">
    <location>
        <begin position="74"/>
        <end position="92"/>
    </location>
</feature>
<dbReference type="AlphaFoldDB" id="A0A195EYQ0"/>
<keyword evidence="3" id="KW-1185">Reference proteome</keyword>
<proteinExistence type="predicted"/>
<evidence type="ECO:0000313" key="3">
    <source>
        <dbReference type="Proteomes" id="UP000078541"/>
    </source>
</evidence>
<evidence type="ECO:0000256" key="1">
    <source>
        <dbReference type="SAM" id="MobiDB-lite"/>
    </source>
</evidence>
<sequence>MNRTVANTCQPISTIVFESQRTQKKFDEVTSNSLKNDIGRFHITYVEWRGISKKEVGGSGWKVEKQQESGVAGEDGKLREAESQPEDGRVGDKNLLSFDIDQRMIQTLYESPPEAARP</sequence>
<feature type="compositionally biased region" description="Basic and acidic residues" evidence="1">
    <location>
        <begin position="57"/>
        <end position="67"/>
    </location>
</feature>
<name>A0A195EYQ0_9HYME</name>
<feature type="region of interest" description="Disordered" evidence="1">
    <location>
        <begin position="57"/>
        <end position="95"/>
    </location>
</feature>
<protein>
    <submittedName>
        <fullName evidence="2">Uncharacterized protein</fullName>
    </submittedName>
</protein>
<dbReference type="EMBL" id="KQ981905">
    <property type="protein sequence ID" value="KYN33420.1"/>
    <property type="molecule type" value="Genomic_DNA"/>
</dbReference>
<reference evidence="2 3" key="1">
    <citation type="submission" date="2016-03" db="EMBL/GenBank/DDBJ databases">
        <title>Trachymyrmex septentrionalis WGS genome.</title>
        <authorList>
            <person name="Nygaard S."/>
            <person name="Hu H."/>
            <person name="Boomsma J."/>
            <person name="Zhang G."/>
        </authorList>
    </citation>
    <scope>NUCLEOTIDE SEQUENCE [LARGE SCALE GENOMIC DNA]</scope>
    <source>
        <strain evidence="2">Tsep2-gDNA-1</strain>
        <tissue evidence="2">Whole body</tissue>
    </source>
</reference>